<dbReference type="Pfam" id="PF01047">
    <property type="entry name" value="MarR"/>
    <property type="match status" value="1"/>
</dbReference>
<protein>
    <recommendedName>
        <fullName evidence="5">HTH marR-type domain-containing protein</fullName>
    </recommendedName>
</protein>
<keyword evidence="7" id="KW-1185">Reference proteome</keyword>
<dbReference type="PROSITE" id="PS50995">
    <property type="entry name" value="HTH_MARR_2"/>
    <property type="match status" value="1"/>
</dbReference>
<dbReference type="InterPro" id="IPR036390">
    <property type="entry name" value="WH_DNA-bd_sf"/>
</dbReference>
<dbReference type="OrthoDB" id="8684664at2"/>
<evidence type="ECO:0000256" key="1">
    <source>
        <dbReference type="ARBA" id="ARBA00023015"/>
    </source>
</evidence>
<dbReference type="PANTHER" id="PTHR42756:SF1">
    <property type="entry name" value="TRANSCRIPTIONAL REPRESSOR OF EMRAB OPERON"/>
    <property type="match status" value="1"/>
</dbReference>
<evidence type="ECO:0000256" key="4">
    <source>
        <dbReference type="SAM" id="MobiDB-lite"/>
    </source>
</evidence>
<evidence type="ECO:0000313" key="7">
    <source>
        <dbReference type="Proteomes" id="UP000236327"/>
    </source>
</evidence>
<accession>A0A2K2G007</accession>
<dbReference type="RefSeq" id="WP_103096326.1">
    <property type="nucleotide sequence ID" value="NZ_LYMM01000036.1"/>
</dbReference>
<dbReference type="Proteomes" id="UP000236327">
    <property type="component" value="Unassembled WGS sequence"/>
</dbReference>
<keyword evidence="3" id="KW-0804">Transcription</keyword>
<dbReference type="InterPro" id="IPR000835">
    <property type="entry name" value="HTH_MarR-typ"/>
</dbReference>
<reference evidence="6 7" key="1">
    <citation type="submission" date="2016-05" db="EMBL/GenBank/DDBJ databases">
        <title>Complete genome sequence of Novosphingobium guangzhouense SA925(T).</title>
        <authorList>
            <person name="Sha S."/>
        </authorList>
    </citation>
    <scope>NUCLEOTIDE SEQUENCE [LARGE SCALE GENOMIC DNA]</scope>
    <source>
        <strain evidence="6 7">SA925</strain>
    </source>
</reference>
<dbReference type="Gene3D" id="1.10.10.10">
    <property type="entry name" value="Winged helix-like DNA-binding domain superfamily/Winged helix DNA-binding domain"/>
    <property type="match status" value="1"/>
</dbReference>
<feature type="domain" description="HTH marR-type" evidence="5">
    <location>
        <begin position="37"/>
        <end position="172"/>
    </location>
</feature>
<dbReference type="AlphaFoldDB" id="A0A2K2G007"/>
<keyword evidence="2" id="KW-0238">DNA-binding</keyword>
<evidence type="ECO:0000259" key="5">
    <source>
        <dbReference type="PROSITE" id="PS50995"/>
    </source>
</evidence>
<dbReference type="InterPro" id="IPR023187">
    <property type="entry name" value="Tscrpt_reg_MarR-type_CS"/>
</dbReference>
<sequence>MKDVEQEPMATKATKAKRRSSTPPDPNSDGSEFDAREWPFFWLTHATGLYLSRLERGLKKVGLDIGRWRVLMCVQPGQALSVSEISELAIVKLPTMMKLIQRMEAEGLVSCEARATDGRVTDVSLTKDGLAARTRAWQTAGKIFSRVFTGDEGMDFDALNRQLRQVVVRLEDD</sequence>
<proteinExistence type="predicted"/>
<keyword evidence="1" id="KW-0805">Transcription regulation</keyword>
<evidence type="ECO:0000256" key="3">
    <source>
        <dbReference type="ARBA" id="ARBA00023163"/>
    </source>
</evidence>
<evidence type="ECO:0000313" key="6">
    <source>
        <dbReference type="EMBL" id="PNU04380.1"/>
    </source>
</evidence>
<dbReference type="GO" id="GO:0003677">
    <property type="term" value="F:DNA binding"/>
    <property type="evidence" value="ECO:0007669"/>
    <property type="project" value="UniProtKB-KW"/>
</dbReference>
<gene>
    <name evidence="6" type="ORF">A8V01_20570</name>
</gene>
<dbReference type="SMART" id="SM00347">
    <property type="entry name" value="HTH_MARR"/>
    <property type="match status" value="1"/>
</dbReference>
<dbReference type="EMBL" id="LYMM01000036">
    <property type="protein sequence ID" value="PNU04380.1"/>
    <property type="molecule type" value="Genomic_DNA"/>
</dbReference>
<evidence type="ECO:0000256" key="2">
    <source>
        <dbReference type="ARBA" id="ARBA00023125"/>
    </source>
</evidence>
<organism evidence="6 7">
    <name type="scientific">Novosphingobium guangzhouense</name>
    <dbReference type="NCBI Taxonomy" id="1850347"/>
    <lineage>
        <taxon>Bacteria</taxon>
        <taxon>Pseudomonadati</taxon>
        <taxon>Pseudomonadota</taxon>
        <taxon>Alphaproteobacteria</taxon>
        <taxon>Sphingomonadales</taxon>
        <taxon>Sphingomonadaceae</taxon>
        <taxon>Novosphingobium</taxon>
    </lineage>
</organism>
<dbReference type="PROSITE" id="PS01117">
    <property type="entry name" value="HTH_MARR_1"/>
    <property type="match status" value="1"/>
</dbReference>
<name>A0A2K2G007_9SPHN</name>
<dbReference type="GO" id="GO:0003700">
    <property type="term" value="F:DNA-binding transcription factor activity"/>
    <property type="evidence" value="ECO:0007669"/>
    <property type="project" value="InterPro"/>
</dbReference>
<dbReference type="PANTHER" id="PTHR42756">
    <property type="entry name" value="TRANSCRIPTIONAL REGULATOR, MARR"/>
    <property type="match status" value="1"/>
</dbReference>
<dbReference type="SUPFAM" id="SSF46785">
    <property type="entry name" value="Winged helix' DNA-binding domain"/>
    <property type="match status" value="1"/>
</dbReference>
<feature type="region of interest" description="Disordered" evidence="4">
    <location>
        <begin position="1"/>
        <end position="32"/>
    </location>
</feature>
<dbReference type="InterPro" id="IPR036388">
    <property type="entry name" value="WH-like_DNA-bd_sf"/>
</dbReference>
<comment type="caution">
    <text evidence="6">The sequence shown here is derived from an EMBL/GenBank/DDBJ whole genome shotgun (WGS) entry which is preliminary data.</text>
</comment>